<dbReference type="Pfam" id="PF00249">
    <property type="entry name" value="Myb_DNA-binding"/>
    <property type="match status" value="1"/>
</dbReference>
<sequence length="417" mass="46670">MRSLHRSRRPVKFYLLRLSLSGNRTAKDSPLENRVVMHWPRRQEKASSAAASALYNTERERERERGHAAAPSGRTWSIRPPLLYIGQGENPPGLPAPLLLVLLPLGSLLLCLVLLREQERRDGESSVLRQGEREEGPVVTGGRRDTQDLHREAWNWRQLDRFAPESRNRTDLPVSLTSCDLLHTAGLKRCGKSCRLRWLNYLRPDIKHGAFTEEEDTIICTLYNRLGSRWSIIASQMPGRTDNDVKNYWNTKLKKKLMLRHANLSVTNHILHSPPPTSAPPILPTVKTEVFGSTDFDFPTVPLHPDYGITTEQPQKLYSDVMPYAHANGQVVSPSEEVSAASSSITVETSSSHSFLNWSTAGVGSNDLFLSALGFGGAGDFLGGYEYQENLYFPNPSIMWAASETDAQGLHQSPTYS</sequence>
<dbReference type="PANTHER" id="PTHR48000:SF74">
    <property type="entry name" value="TRANSCRIPTION FACTOR RAX2-LIKE"/>
    <property type="match status" value="1"/>
</dbReference>
<organism evidence="8 9">
    <name type="scientific">Ensete ventricosum</name>
    <name type="common">Abyssinian banana</name>
    <name type="synonym">Musa ensete</name>
    <dbReference type="NCBI Taxonomy" id="4639"/>
    <lineage>
        <taxon>Eukaryota</taxon>
        <taxon>Viridiplantae</taxon>
        <taxon>Streptophyta</taxon>
        <taxon>Embryophyta</taxon>
        <taxon>Tracheophyta</taxon>
        <taxon>Spermatophyta</taxon>
        <taxon>Magnoliopsida</taxon>
        <taxon>Liliopsida</taxon>
        <taxon>Zingiberales</taxon>
        <taxon>Musaceae</taxon>
        <taxon>Ensete</taxon>
    </lineage>
</organism>
<reference evidence="8 9" key="1">
    <citation type="journal article" date="2014" name="Agronomy (Basel)">
        <title>A Draft Genome Sequence for Ensete ventricosum, the Drought-Tolerant Tree Against Hunger.</title>
        <authorList>
            <person name="Harrison J."/>
            <person name="Moore K.A."/>
            <person name="Paszkiewicz K."/>
            <person name="Jones T."/>
            <person name="Grant M."/>
            <person name="Ambacheew D."/>
            <person name="Muzemil S."/>
            <person name="Studholme D.J."/>
        </authorList>
    </citation>
    <scope>NUCLEOTIDE SEQUENCE [LARGE SCALE GENOMIC DNA]</scope>
</reference>
<accession>A0A426Y171</accession>
<evidence type="ECO:0000256" key="2">
    <source>
        <dbReference type="ARBA" id="ARBA00023015"/>
    </source>
</evidence>
<proteinExistence type="predicted"/>
<dbReference type="PROSITE" id="PS51294">
    <property type="entry name" value="HTH_MYB"/>
    <property type="match status" value="1"/>
</dbReference>
<evidence type="ECO:0000256" key="1">
    <source>
        <dbReference type="ARBA" id="ARBA00022737"/>
    </source>
</evidence>
<dbReference type="SMART" id="SM00717">
    <property type="entry name" value="SANT"/>
    <property type="match status" value="1"/>
</dbReference>
<comment type="caution">
    <text evidence="8">The sequence shown here is derived from an EMBL/GenBank/DDBJ whole genome shotgun (WGS) entry which is preliminary data.</text>
</comment>
<dbReference type="PROSITE" id="PS50090">
    <property type="entry name" value="MYB_LIKE"/>
    <property type="match status" value="1"/>
</dbReference>
<keyword evidence="2" id="KW-0805">Transcription regulation</keyword>
<evidence type="ECO:0000313" key="8">
    <source>
        <dbReference type="EMBL" id="RRT45454.1"/>
    </source>
</evidence>
<evidence type="ECO:0000259" key="6">
    <source>
        <dbReference type="PROSITE" id="PS50090"/>
    </source>
</evidence>
<dbReference type="InterPro" id="IPR017930">
    <property type="entry name" value="Myb_dom"/>
</dbReference>
<dbReference type="PANTHER" id="PTHR48000">
    <property type="entry name" value="OS09G0431300 PROTEIN"/>
    <property type="match status" value="1"/>
</dbReference>
<dbReference type="GO" id="GO:0003677">
    <property type="term" value="F:DNA binding"/>
    <property type="evidence" value="ECO:0007669"/>
    <property type="project" value="UniProtKB-KW"/>
</dbReference>
<feature type="compositionally biased region" description="Basic and acidic residues" evidence="5">
    <location>
        <begin position="57"/>
        <end position="67"/>
    </location>
</feature>
<name>A0A426Y171_ENSVE</name>
<feature type="domain" description="Myb-like" evidence="6">
    <location>
        <begin position="203"/>
        <end position="253"/>
    </location>
</feature>
<keyword evidence="1" id="KW-0677">Repeat</keyword>
<feature type="region of interest" description="Disordered" evidence="5">
    <location>
        <begin position="123"/>
        <end position="144"/>
    </location>
</feature>
<dbReference type="EMBL" id="AMZH03015824">
    <property type="protein sequence ID" value="RRT45454.1"/>
    <property type="molecule type" value="Genomic_DNA"/>
</dbReference>
<dbReference type="Proteomes" id="UP000287651">
    <property type="component" value="Unassembled WGS sequence"/>
</dbReference>
<evidence type="ECO:0008006" key="10">
    <source>
        <dbReference type="Google" id="ProtNLM"/>
    </source>
</evidence>
<gene>
    <name evidence="8" type="ORF">B296_00052053</name>
</gene>
<dbReference type="Gene3D" id="1.10.10.60">
    <property type="entry name" value="Homeodomain-like"/>
    <property type="match status" value="2"/>
</dbReference>
<evidence type="ECO:0000256" key="3">
    <source>
        <dbReference type="ARBA" id="ARBA00023125"/>
    </source>
</evidence>
<dbReference type="SUPFAM" id="SSF46689">
    <property type="entry name" value="Homeodomain-like"/>
    <property type="match status" value="1"/>
</dbReference>
<keyword evidence="4" id="KW-0804">Transcription</keyword>
<dbReference type="InterPro" id="IPR001005">
    <property type="entry name" value="SANT/Myb"/>
</dbReference>
<evidence type="ECO:0000256" key="4">
    <source>
        <dbReference type="ARBA" id="ARBA00023163"/>
    </source>
</evidence>
<evidence type="ECO:0000313" key="9">
    <source>
        <dbReference type="Proteomes" id="UP000287651"/>
    </source>
</evidence>
<feature type="domain" description="HTH myb-type" evidence="7">
    <location>
        <begin position="203"/>
        <end position="257"/>
    </location>
</feature>
<keyword evidence="3" id="KW-0238">DNA-binding</keyword>
<protein>
    <recommendedName>
        <fullName evidence="10">HTH myb-type domain-containing protein</fullName>
    </recommendedName>
</protein>
<evidence type="ECO:0000256" key="5">
    <source>
        <dbReference type="SAM" id="MobiDB-lite"/>
    </source>
</evidence>
<evidence type="ECO:0000259" key="7">
    <source>
        <dbReference type="PROSITE" id="PS51294"/>
    </source>
</evidence>
<dbReference type="CDD" id="cd00167">
    <property type="entry name" value="SANT"/>
    <property type="match status" value="1"/>
</dbReference>
<dbReference type="AlphaFoldDB" id="A0A426Y171"/>
<feature type="region of interest" description="Disordered" evidence="5">
    <location>
        <begin position="47"/>
        <end position="73"/>
    </location>
</feature>
<dbReference type="InterPro" id="IPR009057">
    <property type="entry name" value="Homeodomain-like_sf"/>
</dbReference>